<feature type="non-terminal residue" evidence="2">
    <location>
        <position position="1"/>
    </location>
</feature>
<organism evidence="2">
    <name type="scientific">marine metagenome</name>
    <dbReference type="NCBI Taxonomy" id="408172"/>
    <lineage>
        <taxon>unclassified sequences</taxon>
        <taxon>metagenomes</taxon>
        <taxon>ecological metagenomes</taxon>
    </lineage>
</organism>
<protein>
    <recommendedName>
        <fullName evidence="1">Polymerase nucleotidyl transferase domain-containing protein</fullName>
    </recommendedName>
</protein>
<dbReference type="PANTHER" id="PTHR39643:SF1">
    <property type="entry name" value="CCA-ADDING ENZYME"/>
    <property type="match status" value="1"/>
</dbReference>
<dbReference type="InterPro" id="IPR043519">
    <property type="entry name" value="NT_sf"/>
</dbReference>
<name>A0A381V0Z6_9ZZZZ</name>
<evidence type="ECO:0000259" key="1">
    <source>
        <dbReference type="Pfam" id="PF01909"/>
    </source>
</evidence>
<dbReference type="Gene3D" id="3.30.460.10">
    <property type="entry name" value="Beta Polymerase, domain 2"/>
    <property type="match status" value="1"/>
</dbReference>
<gene>
    <name evidence="2" type="ORF">METZ01_LOCUS86141</name>
</gene>
<dbReference type="PANTHER" id="PTHR39643">
    <property type="entry name" value="CCA-ADDING ENZYME"/>
    <property type="match status" value="1"/>
</dbReference>
<dbReference type="SUPFAM" id="SSF81301">
    <property type="entry name" value="Nucleotidyltransferase"/>
    <property type="match status" value="1"/>
</dbReference>
<dbReference type="InterPro" id="IPR008229">
    <property type="entry name" value="CCA-adding_arc"/>
</dbReference>
<proteinExistence type="predicted"/>
<dbReference type="GO" id="GO:0004810">
    <property type="term" value="F:CCA tRNA nucleotidyltransferase activity"/>
    <property type="evidence" value="ECO:0007669"/>
    <property type="project" value="InterPro"/>
</dbReference>
<sequence>VEPKLEDRKKILDLKDKIISQINRLSDKNFETKVVGSVAKGTYLEGADIDVFLVFKEGTDLKNEGLKIAKKILPEGKELYAQHPYLRGEIEGIGIDLVPCFSI</sequence>
<dbReference type="InterPro" id="IPR002934">
    <property type="entry name" value="Polymerase_NTP_transf_dom"/>
</dbReference>
<dbReference type="GO" id="GO:0003723">
    <property type="term" value="F:RNA binding"/>
    <property type="evidence" value="ECO:0007669"/>
    <property type="project" value="InterPro"/>
</dbReference>
<feature type="domain" description="Polymerase nucleotidyl transferase" evidence="1">
    <location>
        <begin position="18"/>
        <end position="103"/>
    </location>
</feature>
<dbReference type="AlphaFoldDB" id="A0A381V0Z6"/>
<feature type="non-terminal residue" evidence="2">
    <location>
        <position position="103"/>
    </location>
</feature>
<reference evidence="2" key="1">
    <citation type="submission" date="2018-05" db="EMBL/GenBank/DDBJ databases">
        <authorList>
            <person name="Lanie J.A."/>
            <person name="Ng W.-L."/>
            <person name="Kazmierczak K.M."/>
            <person name="Andrzejewski T.M."/>
            <person name="Davidsen T.M."/>
            <person name="Wayne K.J."/>
            <person name="Tettelin H."/>
            <person name="Glass J.I."/>
            <person name="Rusch D."/>
            <person name="Podicherti R."/>
            <person name="Tsui H.-C.T."/>
            <person name="Winkler M.E."/>
        </authorList>
    </citation>
    <scope>NUCLEOTIDE SEQUENCE</scope>
</reference>
<dbReference type="EMBL" id="UINC01007432">
    <property type="protein sequence ID" value="SVA33287.1"/>
    <property type="molecule type" value="Genomic_DNA"/>
</dbReference>
<evidence type="ECO:0000313" key="2">
    <source>
        <dbReference type="EMBL" id="SVA33287.1"/>
    </source>
</evidence>
<dbReference type="Pfam" id="PF01909">
    <property type="entry name" value="NTP_transf_2"/>
    <property type="match status" value="1"/>
</dbReference>
<accession>A0A381V0Z6</accession>
<dbReference type="GO" id="GO:0001680">
    <property type="term" value="P:tRNA 3'-terminal CCA addition"/>
    <property type="evidence" value="ECO:0007669"/>
    <property type="project" value="InterPro"/>
</dbReference>